<evidence type="ECO:0000256" key="11">
    <source>
        <dbReference type="ARBA" id="ARBA00040313"/>
    </source>
</evidence>
<evidence type="ECO:0000256" key="5">
    <source>
        <dbReference type="ARBA" id="ARBA00022723"/>
    </source>
</evidence>
<evidence type="ECO:0000259" key="16">
    <source>
        <dbReference type="PROSITE" id="PS50873"/>
    </source>
</evidence>
<sequence>MISAAARLGSRYAAPAAATGTLLVLSLSPTVVEAKAASVADVAPVKRAIADLIEDDAEKRGDGTSLTGTFVRLAWHCAGTYNKTTGQGGSNGARMRFDPEASWGANAGLDVPRKALEDVKAKFPEISYADLYTLAGVVAVEEAGGPKIPFRLGRTDAENGETSPKECGLPDADKGSRKSTAQHVRDVFYREFYASRLFDRVSLFVSSLIYCSPGAYFKGMGFSDKEIVALLGAHALGRCHTDRSGYWGPWTFAENTFSNEYFRLLVEERWSPKVSHNGKPWEGPDQFEDSTGKLMMLPRKVVELYAKDEDAFFKDFASAFSKLLELGVDLPSAKAWYQFW</sequence>
<dbReference type="InterPro" id="IPR010255">
    <property type="entry name" value="Haem_peroxidase_sf"/>
</dbReference>
<keyword evidence="8" id="KW-0408">Iron</keyword>
<evidence type="ECO:0000256" key="3">
    <source>
        <dbReference type="ARBA" id="ARBA00022559"/>
    </source>
</evidence>
<evidence type="ECO:0000256" key="10">
    <source>
        <dbReference type="ARBA" id="ARBA00039063"/>
    </source>
</evidence>
<comment type="subcellular location">
    <subcellularLocation>
        <location evidence="2">Mitochondrion intermembrane space</location>
    </subcellularLocation>
    <subcellularLocation>
        <location evidence="1">Mitochondrion matrix</location>
    </subcellularLocation>
</comment>
<evidence type="ECO:0000256" key="8">
    <source>
        <dbReference type="ARBA" id="ARBA00023004"/>
    </source>
</evidence>
<evidence type="ECO:0000256" key="4">
    <source>
        <dbReference type="ARBA" id="ARBA00022617"/>
    </source>
</evidence>
<dbReference type="EMBL" id="JALLAZ020001337">
    <property type="protein sequence ID" value="KAL3776705.1"/>
    <property type="molecule type" value="Genomic_DNA"/>
</dbReference>
<keyword evidence="9" id="KW-0496">Mitochondrion</keyword>
<dbReference type="PRINTS" id="PR00458">
    <property type="entry name" value="PEROXIDASE"/>
</dbReference>
<evidence type="ECO:0000256" key="13">
    <source>
        <dbReference type="RuleBase" id="RU004241"/>
    </source>
</evidence>
<feature type="signal peptide" evidence="15">
    <location>
        <begin position="1"/>
        <end position="34"/>
    </location>
</feature>
<dbReference type="Gene3D" id="1.10.420.10">
    <property type="entry name" value="Peroxidase, domain 2"/>
    <property type="match status" value="1"/>
</dbReference>
<feature type="region of interest" description="Disordered" evidence="14">
    <location>
        <begin position="151"/>
        <end position="178"/>
    </location>
</feature>
<dbReference type="GO" id="GO:0004130">
    <property type="term" value="F:cytochrome-c peroxidase activity"/>
    <property type="evidence" value="ECO:0007669"/>
    <property type="project" value="UniProtKB-EC"/>
</dbReference>
<keyword evidence="18" id="KW-1185">Reference proteome</keyword>
<dbReference type="PROSITE" id="PS50873">
    <property type="entry name" value="PEROXIDASE_4"/>
    <property type="match status" value="1"/>
</dbReference>
<evidence type="ECO:0000256" key="14">
    <source>
        <dbReference type="SAM" id="MobiDB-lite"/>
    </source>
</evidence>
<accession>A0ABD3NLB0</accession>
<dbReference type="InterPro" id="IPR019793">
    <property type="entry name" value="Peroxidases_heam-ligand_BS"/>
</dbReference>
<dbReference type="Gene3D" id="1.10.520.10">
    <property type="match status" value="1"/>
</dbReference>
<dbReference type="PROSITE" id="PS00436">
    <property type="entry name" value="PEROXIDASE_2"/>
    <property type="match status" value="1"/>
</dbReference>
<evidence type="ECO:0000313" key="18">
    <source>
        <dbReference type="Proteomes" id="UP001530315"/>
    </source>
</evidence>
<dbReference type="SUPFAM" id="SSF48113">
    <property type="entry name" value="Heme-dependent peroxidases"/>
    <property type="match status" value="1"/>
</dbReference>
<keyword evidence="4" id="KW-0349">Heme</keyword>
<protein>
    <recommendedName>
        <fullName evidence="11">Cytochrome c peroxidase, mitochondrial</fullName>
        <ecNumber evidence="10">1.11.1.5</ecNumber>
    </recommendedName>
</protein>
<dbReference type="GO" id="GO:0005759">
    <property type="term" value="C:mitochondrial matrix"/>
    <property type="evidence" value="ECO:0007669"/>
    <property type="project" value="UniProtKB-SubCell"/>
</dbReference>
<dbReference type="PANTHER" id="PTHR31356:SF58">
    <property type="entry name" value="CYTOCHROME C PEROXIDASE, MITOCHONDRIAL"/>
    <property type="match status" value="1"/>
</dbReference>
<dbReference type="Pfam" id="PF00141">
    <property type="entry name" value="peroxidase"/>
    <property type="match status" value="1"/>
</dbReference>
<dbReference type="InterPro" id="IPR044831">
    <property type="entry name" value="Ccp1-like"/>
</dbReference>
<dbReference type="GO" id="GO:0046872">
    <property type="term" value="F:metal ion binding"/>
    <property type="evidence" value="ECO:0007669"/>
    <property type="project" value="UniProtKB-KW"/>
</dbReference>
<feature type="domain" description="Plant heme peroxidase family profile" evidence="16">
    <location>
        <begin position="109"/>
        <end position="328"/>
    </location>
</feature>
<evidence type="ECO:0000256" key="1">
    <source>
        <dbReference type="ARBA" id="ARBA00004305"/>
    </source>
</evidence>
<comment type="catalytic activity">
    <reaction evidence="12">
        <text>2 Fe(II)-[cytochrome c] + H2O2 + 2 H(+) = 2 Fe(III)-[cytochrome c] + 2 H2O</text>
        <dbReference type="Rhea" id="RHEA:16581"/>
        <dbReference type="Rhea" id="RHEA-COMP:10350"/>
        <dbReference type="Rhea" id="RHEA-COMP:14399"/>
        <dbReference type="ChEBI" id="CHEBI:15377"/>
        <dbReference type="ChEBI" id="CHEBI:15378"/>
        <dbReference type="ChEBI" id="CHEBI:16240"/>
        <dbReference type="ChEBI" id="CHEBI:29033"/>
        <dbReference type="ChEBI" id="CHEBI:29034"/>
        <dbReference type="EC" id="1.11.1.5"/>
    </reaction>
</comment>
<dbReference type="EC" id="1.11.1.5" evidence="10"/>
<dbReference type="PROSITE" id="PS00435">
    <property type="entry name" value="PEROXIDASE_1"/>
    <property type="match status" value="1"/>
</dbReference>
<comment type="similarity">
    <text evidence="13">Belongs to the peroxidase family.</text>
</comment>
<evidence type="ECO:0000256" key="12">
    <source>
        <dbReference type="ARBA" id="ARBA00049265"/>
    </source>
</evidence>
<evidence type="ECO:0000256" key="7">
    <source>
        <dbReference type="ARBA" id="ARBA00023002"/>
    </source>
</evidence>
<keyword evidence="15" id="KW-0732">Signal</keyword>
<comment type="caution">
    <text evidence="17">The sequence shown here is derived from an EMBL/GenBank/DDBJ whole genome shotgun (WGS) entry which is preliminary data.</text>
</comment>
<dbReference type="PRINTS" id="PR00459">
    <property type="entry name" value="ASPEROXIDASE"/>
</dbReference>
<dbReference type="InterPro" id="IPR019794">
    <property type="entry name" value="Peroxidases_AS"/>
</dbReference>
<dbReference type="InterPro" id="IPR002207">
    <property type="entry name" value="Peroxidase_I"/>
</dbReference>
<evidence type="ECO:0000256" key="15">
    <source>
        <dbReference type="SAM" id="SignalP"/>
    </source>
</evidence>
<dbReference type="Proteomes" id="UP001530315">
    <property type="component" value="Unassembled WGS sequence"/>
</dbReference>
<evidence type="ECO:0000256" key="6">
    <source>
        <dbReference type="ARBA" id="ARBA00022946"/>
    </source>
</evidence>
<evidence type="ECO:0000256" key="2">
    <source>
        <dbReference type="ARBA" id="ARBA00004569"/>
    </source>
</evidence>
<keyword evidence="3" id="KW-0575">Peroxidase</keyword>
<dbReference type="GO" id="GO:0005758">
    <property type="term" value="C:mitochondrial intermembrane space"/>
    <property type="evidence" value="ECO:0007669"/>
    <property type="project" value="UniProtKB-SubCell"/>
</dbReference>
<keyword evidence="6" id="KW-0809">Transit peptide</keyword>
<keyword evidence="5" id="KW-0479">Metal-binding</keyword>
<proteinExistence type="inferred from homology"/>
<gene>
    <name evidence="17" type="ORF">ACHAW5_005574</name>
</gene>
<organism evidence="17 18">
    <name type="scientific">Stephanodiscus triporus</name>
    <dbReference type="NCBI Taxonomy" id="2934178"/>
    <lineage>
        <taxon>Eukaryota</taxon>
        <taxon>Sar</taxon>
        <taxon>Stramenopiles</taxon>
        <taxon>Ochrophyta</taxon>
        <taxon>Bacillariophyta</taxon>
        <taxon>Coscinodiscophyceae</taxon>
        <taxon>Thalassiosirophycidae</taxon>
        <taxon>Stephanodiscales</taxon>
        <taxon>Stephanodiscaceae</taxon>
        <taxon>Stephanodiscus</taxon>
    </lineage>
</organism>
<dbReference type="PANTHER" id="PTHR31356">
    <property type="entry name" value="THYLAKOID LUMENAL 29 KDA PROTEIN, CHLOROPLASTIC-RELATED"/>
    <property type="match status" value="1"/>
</dbReference>
<dbReference type="AlphaFoldDB" id="A0ABD3NLB0"/>
<keyword evidence="7" id="KW-0560">Oxidoreductase</keyword>
<feature type="chain" id="PRO_5044825501" description="Cytochrome c peroxidase, mitochondrial" evidence="15">
    <location>
        <begin position="35"/>
        <end position="340"/>
    </location>
</feature>
<dbReference type="InterPro" id="IPR002016">
    <property type="entry name" value="Haem_peroxidase"/>
</dbReference>
<name>A0ABD3NLB0_9STRA</name>
<evidence type="ECO:0000256" key="9">
    <source>
        <dbReference type="ARBA" id="ARBA00023128"/>
    </source>
</evidence>
<reference evidence="17 18" key="1">
    <citation type="submission" date="2024-10" db="EMBL/GenBank/DDBJ databases">
        <title>Updated reference genomes for cyclostephanoid diatoms.</title>
        <authorList>
            <person name="Roberts W.R."/>
            <person name="Alverson A.J."/>
        </authorList>
    </citation>
    <scope>NUCLEOTIDE SEQUENCE [LARGE SCALE GENOMIC DNA]</scope>
    <source>
        <strain evidence="17 18">AJA276-08</strain>
    </source>
</reference>
<evidence type="ECO:0000313" key="17">
    <source>
        <dbReference type="EMBL" id="KAL3776705.1"/>
    </source>
</evidence>